<keyword evidence="3" id="KW-0862">Zinc</keyword>
<sequence>MRGTLLKYTGSLLRDRIYCISRDANQPRGKSLRMTSQAAQDSTHFLQQEIQNTVYKRTCCICITLGLRKRETSYRKRNGHVHRHPSNKLYTVQSRKGVKLAMGDQLAFTEQNAERIQAVQALFGALGKPLAKPGRVLVGEGHLLKLCRRSPQPKAFFLFNDILVYGTIVLRGRWCTNQQVVPLEDVSLEDTEDGLAMKNRWLIRTPRKSFYVSAASLEEKQAWMEHIRECQAERLLSTGRPAGTRFAAVWIPDRASATCMRCCVRFGLAQRRHHCRHCGFVVCASCSRDRFVIPDISAKPVRVCQPCHSSLRSQECRTGQPSQCATQPNRSRGGSDGKTWSDEDEPVYELSSGEDNDGEGYEDPVPSQWVSPQNHIRQSSWSPYIDLRKSSRDF</sequence>
<dbReference type="Gene3D" id="2.30.29.30">
    <property type="entry name" value="Pleckstrin-homology domain (PH domain)/Phosphotyrosine-binding domain (PTB)"/>
    <property type="match status" value="1"/>
</dbReference>
<evidence type="ECO:0000256" key="4">
    <source>
        <dbReference type="PROSITE-ProRule" id="PRU00091"/>
    </source>
</evidence>
<keyword evidence="1" id="KW-0479">Metal-binding</keyword>
<evidence type="ECO:0000256" key="1">
    <source>
        <dbReference type="ARBA" id="ARBA00022723"/>
    </source>
</evidence>
<gene>
    <name evidence="8" type="ORF">SKAU_G00347730</name>
</gene>
<dbReference type="OrthoDB" id="70570at2759"/>
<evidence type="ECO:0008006" key="10">
    <source>
        <dbReference type="Google" id="ProtNLM"/>
    </source>
</evidence>
<dbReference type="GO" id="GO:0007032">
    <property type="term" value="P:endosome organization"/>
    <property type="evidence" value="ECO:0007669"/>
    <property type="project" value="TreeGrafter"/>
</dbReference>
<name>A0A9Q1IGW8_SYNKA</name>
<proteinExistence type="predicted"/>
<dbReference type="PANTHER" id="PTHR46280">
    <property type="entry name" value="PLECKSTRIN HOMOLOGY DOMAIN-CONTAINING FAMILY F MEMBER 2-RELATED"/>
    <property type="match status" value="1"/>
</dbReference>
<dbReference type="InterPro" id="IPR013083">
    <property type="entry name" value="Znf_RING/FYVE/PHD"/>
</dbReference>
<dbReference type="Proteomes" id="UP001152622">
    <property type="component" value="Chromosome 16"/>
</dbReference>
<dbReference type="InterPro" id="IPR001849">
    <property type="entry name" value="PH_domain"/>
</dbReference>
<evidence type="ECO:0000259" key="7">
    <source>
        <dbReference type="PROSITE" id="PS50178"/>
    </source>
</evidence>
<evidence type="ECO:0000313" key="8">
    <source>
        <dbReference type="EMBL" id="KAJ8340140.1"/>
    </source>
</evidence>
<dbReference type="GO" id="GO:0008333">
    <property type="term" value="P:endosome to lysosome transport"/>
    <property type="evidence" value="ECO:0007669"/>
    <property type="project" value="TreeGrafter"/>
</dbReference>
<dbReference type="InterPro" id="IPR011993">
    <property type="entry name" value="PH-like_dom_sf"/>
</dbReference>
<feature type="domain" description="PH" evidence="6">
    <location>
        <begin position="136"/>
        <end position="232"/>
    </location>
</feature>
<dbReference type="InterPro" id="IPR000306">
    <property type="entry name" value="Znf_FYVE"/>
</dbReference>
<reference evidence="8" key="1">
    <citation type="journal article" date="2023" name="Science">
        <title>Genome structures resolve the early diversification of teleost fishes.</title>
        <authorList>
            <person name="Parey E."/>
            <person name="Louis A."/>
            <person name="Montfort J."/>
            <person name="Bouchez O."/>
            <person name="Roques C."/>
            <person name="Iampietro C."/>
            <person name="Lluch J."/>
            <person name="Castinel A."/>
            <person name="Donnadieu C."/>
            <person name="Desvignes T."/>
            <person name="Floi Bucao C."/>
            <person name="Jouanno E."/>
            <person name="Wen M."/>
            <person name="Mejri S."/>
            <person name="Dirks R."/>
            <person name="Jansen H."/>
            <person name="Henkel C."/>
            <person name="Chen W.J."/>
            <person name="Zahm M."/>
            <person name="Cabau C."/>
            <person name="Klopp C."/>
            <person name="Thompson A.W."/>
            <person name="Robinson-Rechavi M."/>
            <person name="Braasch I."/>
            <person name="Lecointre G."/>
            <person name="Bobe J."/>
            <person name="Postlethwait J.H."/>
            <person name="Berthelot C."/>
            <person name="Roest Crollius H."/>
            <person name="Guiguen Y."/>
        </authorList>
    </citation>
    <scope>NUCLEOTIDE SEQUENCE</scope>
    <source>
        <strain evidence="8">WJC10195</strain>
    </source>
</reference>
<dbReference type="GO" id="GO:0035091">
    <property type="term" value="F:phosphatidylinositol binding"/>
    <property type="evidence" value="ECO:0007669"/>
    <property type="project" value="TreeGrafter"/>
</dbReference>
<dbReference type="SMART" id="SM00064">
    <property type="entry name" value="FYVE"/>
    <property type="match status" value="1"/>
</dbReference>
<evidence type="ECO:0000313" key="9">
    <source>
        <dbReference type="Proteomes" id="UP001152622"/>
    </source>
</evidence>
<dbReference type="PROSITE" id="PS50003">
    <property type="entry name" value="PH_DOMAIN"/>
    <property type="match status" value="1"/>
</dbReference>
<dbReference type="Gene3D" id="3.30.40.10">
    <property type="entry name" value="Zinc/RING finger domain, C3HC4 (zinc finger)"/>
    <property type="match status" value="1"/>
</dbReference>
<dbReference type="CDD" id="cd01218">
    <property type="entry name" value="PH_Phafin2-like"/>
    <property type="match status" value="1"/>
</dbReference>
<dbReference type="GO" id="GO:0008270">
    <property type="term" value="F:zinc ion binding"/>
    <property type="evidence" value="ECO:0007669"/>
    <property type="project" value="UniProtKB-KW"/>
</dbReference>
<evidence type="ECO:0000256" key="5">
    <source>
        <dbReference type="SAM" id="MobiDB-lite"/>
    </source>
</evidence>
<dbReference type="InterPro" id="IPR011011">
    <property type="entry name" value="Znf_FYVE_PHD"/>
</dbReference>
<dbReference type="InterPro" id="IPR051765">
    <property type="entry name" value="PH_domain-containing_F"/>
</dbReference>
<dbReference type="AlphaFoldDB" id="A0A9Q1IGW8"/>
<keyword evidence="9" id="KW-1185">Reference proteome</keyword>
<dbReference type="SUPFAM" id="SSF57903">
    <property type="entry name" value="FYVE/PHD zinc finger"/>
    <property type="match status" value="1"/>
</dbReference>
<dbReference type="Pfam" id="PF00169">
    <property type="entry name" value="PH"/>
    <property type="match status" value="1"/>
</dbReference>
<protein>
    <recommendedName>
        <fullName evidence="10">Pleckstrin homology domain-containing family F member 1</fullName>
    </recommendedName>
</protein>
<dbReference type="GO" id="GO:0005769">
    <property type="term" value="C:early endosome"/>
    <property type="evidence" value="ECO:0007669"/>
    <property type="project" value="TreeGrafter"/>
</dbReference>
<feature type="compositionally biased region" description="Polar residues" evidence="5">
    <location>
        <begin position="368"/>
        <end position="382"/>
    </location>
</feature>
<feature type="compositionally biased region" description="Polar residues" evidence="5">
    <location>
        <begin position="318"/>
        <end position="332"/>
    </location>
</feature>
<evidence type="ECO:0000256" key="2">
    <source>
        <dbReference type="ARBA" id="ARBA00022771"/>
    </source>
</evidence>
<dbReference type="SMART" id="SM00233">
    <property type="entry name" value="PH"/>
    <property type="match status" value="1"/>
</dbReference>
<dbReference type="Pfam" id="PF01363">
    <property type="entry name" value="FYVE"/>
    <property type="match status" value="1"/>
</dbReference>
<dbReference type="InterPro" id="IPR017455">
    <property type="entry name" value="Znf_FYVE-rel"/>
</dbReference>
<feature type="domain" description="FYVE-type" evidence="7">
    <location>
        <begin position="253"/>
        <end position="312"/>
    </location>
</feature>
<feature type="region of interest" description="Disordered" evidence="5">
    <location>
        <begin position="318"/>
        <end position="382"/>
    </location>
</feature>
<feature type="compositionally biased region" description="Acidic residues" evidence="5">
    <location>
        <begin position="342"/>
        <end position="362"/>
    </location>
</feature>
<keyword evidence="2 4" id="KW-0863">Zinc-finger</keyword>
<accession>A0A9Q1IGW8</accession>
<dbReference type="InterPro" id="IPR037871">
    <property type="entry name" value="PH_Phafin"/>
</dbReference>
<dbReference type="PROSITE" id="PS50178">
    <property type="entry name" value="ZF_FYVE"/>
    <property type="match status" value="1"/>
</dbReference>
<dbReference type="PANTHER" id="PTHR46280:SF2">
    <property type="entry name" value="PLECKSTRIN HOMOLOGY DOMAIN-CONTAINING FAMILY F MEMBER 1"/>
    <property type="match status" value="1"/>
</dbReference>
<evidence type="ECO:0000256" key="3">
    <source>
        <dbReference type="ARBA" id="ARBA00022833"/>
    </source>
</evidence>
<evidence type="ECO:0000259" key="6">
    <source>
        <dbReference type="PROSITE" id="PS50003"/>
    </source>
</evidence>
<comment type="caution">
    <text evidence="8">The sequence shown here is derived from an EMBL/GenBank/DDBJ whole genome shotgun (WGS) entry which is preliminary data.</text>
</comment>
<dbReference type="EMBL" id="JAINUF010000016">
    <property type="protein sequence ID" value="KAJ8340140.1"/>
    <property type="molecule type" value="Genomic_DNA"/>
</dbReference>
<dbReference type="SUPFAM" id="SSF50729">
    <property type="entry name" value="PH domain-like"/>
    <property type="match status" value="1"/>
</dbReference>
<organism evidence="8 9">
    <name type="scientific">Synaphobranchus kaupii</name>
    <name type="common">Kaup's arrowtooth eel</name>
    <dbReference type="NCBI Taxonomy" id="118154"/>
    <lineage>
        <taxon>Eukaryota</taxon>
        <taxon>Metazoa</taxon>
        <taxon>Chordata</taxon>
        <taxon>Craniata</taxon>
        <taxon>Vertebrata</taxon>
        <taxon>Euteleostomi</taxon>
        <taxon>Actinopterygii</taxon>
        <taxon>Neopterygii</taxon>
        <taxon>Teleostei</taxon>
        <taxon>Anguilliformes</taxon>
        <taxon>Synaphobranchidae</taxon>
        <taxon>Synaphobranchus</taxon>
    </lineage>
</organism>